<evidence type="ECO:0000313" key="3">
    <source>
        <dbReference type="Proteomes" id="UP000619534"/>
    </source>
</evidence>
<evidence type="ECO:0008006" key="4">
    <source>
        <dbReference type="Google" id="ProtNLM"/>
    </source>
</evidence>
<protein>
    <recommendedName>
        <fullName evidence="4">FlgN protein</fullName>
    </recommendedName>
</protein>
<reference evidence="3" key="1">
    <citation type="journal article" date="2019" name="Int. J. Syst. Evol. Microbiol.">
        <title>The Global Catalogue of Microorganisms (GCM) 10K type strain sequencing project: providing services to taxonomists for standard genome sequencing and annotation.</title>
        <authorList>
            <consortium name="The Broad Institute Genomics Platform"/>
            <consortium name="The Broad Institute Genome Sequencing Center for Infectious Disease"/>
            <person name="Wu L."/>
            <person name="Ma J."/>
        </authorList>
    </citation>
    <scope>NUCLEOTIDE SEQUENCE [LARGE SCALE GENOMIC DNA]</scope>
    <source>
        <strain evidence="3">CCM 7282</strain>
    </source>
</reference>
<dbReference type="Pfam" id="PF05130">
    <property type="entry name" value="FlgN"/>
    <property type="match status" value="1"/>
</dbReference>
<dbReference type="Proteomes" id="UP000619534">
    <property type="component" value="Unassembled WGS sequence"/>
</dbReference>
<sequence length="163" mass="18859">MSIGKINQQIEKLKHLHVSLLQLTKEQTVVLKSGDTDKLQQMLPKERKLLQAIEKAENDRLEAVSEWYRQKNIGEESPQASRLLEILEDSEEKNILQKNLEEMTSLIFAIKGQQQLNAELTKQSLQFIHLSLDMLQPDINQMNYGRKTEISRGENRSIFDSKA</sequence>
<evidence type="ECO:0000313" key="2">
    <source>
        <dbReference type="EMBL" id="GGC83030.1"/>
    </source>
</evidence>
<keyword evidence="3" id="KW-1185">Reference proteome</keyword>
<organism evidence="2 3">
    <name type="scientific">Thalassobacillus devorans</name>
    <dbReference type="NCBI Taxonomy" id="279813"/>
    <lineage>
        <taxon>Bacteria</taxon>
        <taxon>Bacillati</taxon>
        <taxon>Bacillota</taxon>
        <taxon>Bacilli</taxon>
        <taxon>Bacillales</taxon>
        <taxon>Bacillaceae</taxon>
        <taxon>Thalassobacillus</taxon>
    </lineage>
</organism>
<dbReference type="EMBL" id="BMCJ01000002">
    <property type="protein sequence ID" value="GGC83030.1"/>
    <property type="molecule type" value="Genomic_DNA"/>
</dbReference>
<dbReference type="RefSeq" id="WP_062441421.1">
    <property type="nucleotide sequence ID" value="NZ_BMCJ01000002.1"/>
</dbReference>
<name>A0ABQ1NQT6_9BACI</name>
<dbReference type="InterPro" id="IPR036679">
    <property type="entry name" value="FlgN-like_sf"/>
</dbReference>
<comment type="caution">
    <text evidence="2">The sequence shown here is derived from an EMBL/GenBank/DDBJ whole genome shotgun (WGS) entry which is preliminary data.</text>
</comment>
<keyword evidence="1" id="KW-1005">Bacterial flagellum biogenesis</keyword>
<gene>
    <name evidence="2" type="ORF">GCM10007216_12000</name>
</gene>
<accession>A0ABQ1NQT6</accession>
<evidence type="ECO:0000256" key="1">
    <source>
        <dbReference type="ARBA" id="ARBA00022795"/>
    </source>
</evidence>
<dbReference type="InterPro" id="IPR007809">
    <property type="entry name" value="FlgN-like"/>
</dbReference>
<proteinExistence type="predicted"/>
<dbReference type="SUPFAM" id="SSF140566">
    <property type="entry name" value="FlgN-like"/>
    <property type="match status" value="1"/>
</dbReference>
<dbReference type="Gene3D" id="1.20.58.300">
    <property type="entry name" value="FlgN-like"/>
    <property type="match status" value="1"/>
</dbReference>